<dbReference type="EMBL" id="CP067136">
    <property type="protein sequence ID" value="WCR09033.1"/>
    <property type="molecule type" value="Genomic_DNA"/>
</dbReference>
<evidence type="ECO:0000259" key="1">
    <source>
        <dbReference type="Pfam" id="PF13358"/>
    </source>
</evidence>
<dbReference type="InterPro" id="IPR038717">
    <property type="entry name" value="Tc1-like_DDE_dom"/>
</dbReference>
<dbReference type="Pfam" id="PF13358">
    <property type="entry name" value="DDE_3"/>
    <property type="match status" value="1"/>
</dbReference>
<dbReference type="InterPro" id="IPR047655">
    <property type="entry name" value="Transpos_IS630-like"/>
</dbReference>
<accession>A0ABY7SQ67</accession>
<dbReference type="PANTHER" id="PTHR46564:SF1">
    <property type="entry name" value="TRANSPOSASE"/>
    <property type="match status" value="1"/>
</dbReference>
<feature type="domain" description="Tc1-like transposase DDE" evidence="1">
    <location>
        <begin position="82"/>
        <end position="189"/>
    </location>
</feature>
<protein>
    <submittedName>
        <fullName evidence="2">IS630 family transposase</fullName>
    </submittedName>
</protein>
<proteinExistence type="predicted"/>
<evidence type="ECO:0000313" key="2">
    <source>
        <dbReference type="EMBL" id="WCR09033.1"/>
    </source>
</evidence>
<dbReference type="Proteomes" id="UP001219349">
    <property type="component" value="Chromosome"/>
</dbReference>
<reference evidence="2 3" key="1">
    <citation type="submission" date="2021-01" db="EMBL/GenBank/DDBJ databases">
        <title>Biogeographic distribution of Paracoccus.</title>
        <authorList>
            <person name="Hollensteiner J."/>
            <person name="Leineberger J."/>
            <person name="Brinkhoff T."/>
            <person name="Daniel R."/>
        </authorList>
    </citation>
    <scope>NUCLEOTIDE SEQUENCE [LARGE SCALE GENOMIC DNA]</scope>
    <source>
        <strain evidence="2 3">KCTC 22803</strain>
    </source>
</reference>
<dbReference type="Gene3D" id="3.30.420.10">
    <property type="entry name" value="Ribonuclease H-like superfamily/Ribonuclease H"/>
    <property type="match status" value="1"/>
</dbReference>
<organism evidence="2 3">
    <name type="scientific">Paracoccus fistulariae</name>
    <dbReference type="NCBI Taxonomy" id="658446"/>
    <lineage>
        <taxon>Bacteria</taxon>
        <taxon>Pseudomonadati</taxon>
        <taxon>Pseudomonadota</taxon>
        <taxon>Alphaproteobacteria</taxon>
        <taxon>Rhodobacterales</taxon>
        <taxon>Paracoccaceae</taxon>
        <taxon>Paracoccus</taxon>
    </lineage>
</organism>
<name>A0ABY7SQ67_9RHOB</name>
<dbReference type="PANTHER" id="PTHR46564">
    <property type="entry name" value="TRANSPOSASE"/>
    <property type="match status" value="1"/>
</dbReference>
<evidence type="ECO:0000313" key="3">
    <source>
        <dbReference type="Proteomes" id="UP001219349"/>
    </source>
</evidence>
<gene>
    <name evidence="2" type="ORF">JHX87_10420</name>
</gene>
<dbReference type="InterPro" id="IPR036397">
    <property type="entry name" value="RNaseH_sf"/>
</dbReference>
<keyword evidence="3" id="KW-1185">Reference proteome</keyword>
<dbReference type="NCBIfam" id="NF033545">
    <property type="entry name" value="transpos_IS630"/>
    <property type="match status" value="1"/>
</dbReference>
<sequence>MRSFGLDRAIFAQAGLSLRKKSLVASERCRARVKRLRSDWFLHRMPAMREHPEQIVFIDGKEDQKTIRWIVFPTNAVKTNLTRLRGRALRGQRLVMDAPFGSWGTQTFIAGLTTDTLIAPWVIKGAMDGDAFATYIRQVLVPELAPRTVVVLDNLAPHRNAEAARAIREAGCWFLYLPPYSPDLNPIEINRALSRTHGVRALIFAKLKAHLRRIGARSFTQVFEAIGRVCELFDQTECWNYFKAAGYGAG</sequence>